<dbReference type="Proteomes" id="UP000828390">
    <property type="component" value="Unassembled WGS sequence"/>
</dbReference>
<reference evidence="1" key="1">
    <citation type="journal article" date="2019" name="bioRxiv">
        <title>The Genome of the Zebra Mussel, Dreissena polymorpha: A Resource for Invasive Species Research.</title>
        <authorList>
            <person name="McCartney M.A."/>
            <person name="Auch B."/>
            <person name="Kono T."/>
            <person name="Mallez S."/>
            <person name="Zhang Y."/>
            <person name="Obille A."/>
            <person name="Becker A."/>
            <person name="Abrahante J.E."/>
            <person name="Garbe J."/>
            <person name="Badalamenti J.P."/>
            <person name="Herman A."/>
            <person name="Mangelson H."/>
            <person name="Liachko I."/>
            <person name="Sullivan S."/>
            <person name="Sone E.D."/>
            <person name="Koren S."/>
            <person name="Silverstein K.A.T."/>
            <person name="Beckman K.B."/>
            <person name="Gohl D.M."/>
        </authorList>
    </citation>
    <scope>NUCLEOTIDE SEQUENCE</scope>
    <source>
        <strain evidence="1">Duluth1</strain>
        <tissue evidence="1">Whole animal</tissue>
    </source>
</reference>
<protein>
    <submittedName>
        <fullName evidence="1">Uncharacterized protein</fullName>
    </submittedName>
</protein>
<keyword evidence="2" id="KW-1185">Reference proteome</keyword>
<comment type="caution">
    <text evidence="1">The sequence shown here is derived from an EMBL/GenBank/DDBJ whole genome shotgun (WGS) entry which is preliminary data.</text>
</comment>
<dbReference type="AlphaFoldDB" id="A0A9D3Z561"/>
<organism evidence="1 2">
    <name type="scientific">Dreissena polymorpha</name>
    <name type="common">Zebra mussel</name>
    <name type="synonym">Mytilus polymorpha</name>
    <dbReference type="NCBI Taxonomy" id="45954"/>
    <lineage>
        <taxon>Eukaryota</taxon>
        <taxon>Metazoa</taxon>
        <taxon>Spiralia</taxon>
        <taxon>Lophotrochozoa</taxon>
        <taxon>Mollusca</taxon>
        <taxon>Bivalvia</taxon>
        <taxon>Autobranchia</taxon>
        <taxon>Heteroconchia</taxon>
        <taxon>Euheterodonta</taxon>
        <taxon>Imparidentia</taxon>
        <taxon>Neoheterodontei</taxon>
        <taxon>Myida</taxon>
        <taxon>Dreissenoidea</taxon>
        <taxon>Dreissenidae</taxon>
        <taxon>Dreissena</taxon>
    </lineage>
</organism>
<gene>
    <name evidence="1" type="ORF">DPMN_069971</name>
</gene>
<dbReference type="EMBL" id="JAIWYP010000014">
    <property type="protein sequence ID" value="KAH3710487.1"/>
    <property type="molecule type" value="Genomic_DNA"/>
</dbReference>
<proteinExistence type="predicted"/>
<accession>A0A9D3Z561</accession>
<evidence type="ECO:0000313" key="1">
    <source>
        <dbReference type="EMBL" id="KAH3710487.1"/>
    </source>
</evidence>
<evidence type="ECO:0000313" key="2">
    <source>
        <dbReference type="Proteomes" id="UP000828390"/>
    </source>
</evidence>
<sequence>MGSFGFAEETASRRDSIGASFWKNCSKPLYVGKASSQIAFSSLHRLSRDKTVSID</sequence>
<name>A0A9D3Z561_DREPO</name>
<reference evidence="1" key="2">
    <citation type="submission" date="2020-11" db="EMBL/GenBank/DDBJ databases">
        <authorList>
            <person name="McCartney M.A."/>
            <person name="Auch B."/>
            <person name="Kono T."/>
            <person name="Mallez S."/>
            <person name="Becker A."/>
            <person name="Gohl D.M."/>
            <person name="Silverstein K.A.T."/>
            <person name="Koren S."/>
            <person name="Bechman K.B."/>
            <person name="Herman A."/>
            <person name="Abrahante J.E."/>
            <person name="Garbe J."/>
        </authorList>
    </citation>
    <scope>NUCLEOTIDE SEQUENCE</scope>
    <source>
        <strain evidence="1">Duluth1</strain>
        <tissue evidence="1">Whole animal</tissue>
    </source>
</reference>